<name>A0ABW6S688_9NOCA</name>
<evidence type="ECO:0000256" key="1">
    <source>
        <dbReference type="SAM" id="SignalP"/>
    </source>
</evidence>
<dbReference type="Proteomes" id="UP001601992">
    <property type="component" value="Unassembled WGS sequence"/>
</dbReference>
<proteinExistence type="predicted"/>
<dbReference type="Pfam" id="PF26059">
    <property type="entry name" value="DUF8020"/>
    <property type="match status" value="1"/>
</dbReference>
<keyword evidence="1" id="KW-0732">Signal</keyword>
<sequence>MKFGKLTGIVLMAISAVGITAGTAYAAPAPAQPAAVHNDATSGVDNGIHYQTSISPASRVITAQVDAGRFVAAPDGSTVALKSDTGATLDQVALRGNIGGHAFTAAERISADGHTLTLTPQVAPQEIGQVKDINAMNNLWYQVQKNLPGVAIGGILGGFLGSLLGFGILSIITGPVGGLVGAIAGGYAMGGKQFLDAVQAVATGKP</sequence>
<gene>
    <name evidence="3" type="ORF">ACFYXQ_28695</name>
</gene>
<accession>A0ABW6S688</accession>
<dbReference type="RefSeq" id="WP_040828221.1">
    <property type="nucleotide sequence ID" value="NZ_JBIAQY010000011.1"/>
</dbReference>
<feature type="chain" id="PRO_5045459197" description="DUF8020 domain-containing protein" evidence="1">
    <location>
        <begin position="27"/>
        <end position="206"/>
    </location>
</feature>
<evidence type="ECO:0000259" key="2">
    <source>
        <dbReference type="Pfam" id="PF26059"/>
    </source>
</evidence>
<feature type="signal peptide" evidence="1">
    <location>
        <begin position="1"/>
        <end position="26"/>
    </location>
</feature>
<evidence type="ECO:0000313" key="4">
    <source>
        <dbReference type="Proteomes" id="UP001601992"/>
    </source>
</evidence>
<dbReference type="EMBL" id="JBIAQY010000011">
    <property type="protein sequence ID" value="MFF3571764.1"/>
    <property type="molecule type" value="Genomic_DNA"/>
</dbReference>
<organism evidence="3 4">
    <name type="scientific">Nocardia jiangxiensis</name>
    <dbReference type="NCBI Taxonomy" id="282685"/>
    <lineage>
        <taxon>Bacteria</taxon>
        <taxon>Bacillati</taxon>
        <taxon>Actinomycetota</taxon>
        <taxon>Actinomycetes</taxon>
        <taxon>Mycobacteriales</taxon>
        <taxon>Nocardiaceae</taxon>
        <taxon>Nocardia</taxon>
    </lineage>
</organism>
<feature type="domain" description="DUF8020" evidence="2">
    <location>
        <begin position="47"/>
        <end position="121"/>
    </location>
</feature>
<keyword evidence="4" id="KW-1185">Reference proteome</keyword>
<reference evidence="3 4" key="1">
    <citation type="submission" date="2024-10" db="EMBL/GenBank/DDBJ databases">
        <title>The Natural Products Discovery Center: Release of the First 8490 Sequenced Strains for Exploring Actinobacteria Biosynthetic Diversity.</title>
        <authorList>
            <person name="Kalkreuter E."/>
            <person name="Kautsar S.A."/>
            <person name="Yang D."/>
            <person name="Bader C.D."/>
            <person name="Teijaro C.N."/>
            <person name="Fluegel L."/>
            <person name="Davis C.M."/>
            <person name="Simpson J.R."/>
            <person name="Lauterbach L."/>
            <person name="Steele A.D."/>
            <person name="Gui C."/>
            <person name="Meng S."/>
            <person name="Li G."/>
            <person name="Viehrig K."/>
            <person name="Ye F."/>
            <person name="Su P."/>
            <person name="Kiefer A.F."/>
            <person name="Nichols A."/>
            <person name="Cepeda A.J."/>
            <person name="Yan W."/>
            <person name="Fan B."/>
            <person name="Jiang Y."/>
            <person name="Adhikari A."/>
            <person name="Zheng C.-J."/>
            <person name="Schuster L."/>
            <person name="Cowan T.M."/>
            <person name="Smanski M.J."/>
            <person name="Chevrette M.G."/>
            <person name="De Carvalho L.P.S."/>
            <person name="Shen B."/>
        </authorList>
    </citation>
    <scope>NUCLEOTIDE SEQUENCE [LARGE SCALE GENOMIC DNA]</scope>
    <source>
        <strain evidence="3 4">NPDC002593</strain>
    </source>
</reference>
<evidence type="ECO:0000313" key="3">
    <source>
        <dbReference type="EMBL" id="MFF3571764.1"/>
    </source>
</evidence>
<comment type="caution">
    <text evidence="3">The sequence shown here is derived from an EMBL/GenBank/DDBJ whole genome shotgun (WGS) entry which is preliminary data.</text>
</comment>
<protein>
    <recommendedName>
        <fullName evidence="2">DUF8020 domain-containing protein</fullName>
    </recommendedName>
</protein>
<dbReference type="InterPro" id="IPR058333">
    <property type="entry name" value="DUF8020"/>
</dbReference>